<dbReference type="PANTHER" id="PTHR13710">
    <property type="entry name" value="DNA HELICASE RECQ FAMILY MEMBER"/>
    <property type="match status" value="1"/>
</dbReference>
<evidence type="ECO:0000256" key="9">
    <source>
        <dbReference type="ARBA" id="ARBA00022840"/>
    </source>
</evidence>
<dbReference type="PROSITE" id="PS51192">
    <property type="entry name" value="HELICASE_ATP_BIND_1"/>
    <property type="match status" value="1"/>
</dbReference>
<dbReference type="GO" id="GO:0005524">
    <property type="term" value="F:ATP binding"/>
    <property type="evidence" value="ECO:0007669"/>
    <property type="project" value="UniProtKB-KW"/>
</dbReference>
<evidence type="ECO:0000256" key="11">
    <source>
        <dbReference type="ARBA" id="ARBA00023235"/>
    </source>
</evidence>
<keyword evidence="5 16" id="KW-0547">Nucleotide-binding</keyword>
<accession>A0AAE9D836</accession>
<evidence type="ECO:0000256" key="18">
    <source>
        <dbReference type="SAM" id="MobiDB-lite"/>
    </source>
</evidence>
<dbReference type="GO" id="GO:0046872">
    <property type="term" value="F:metal ion binding"/>
    <property type="evidence" value="ECO:0007669"/>
    <property type="project" value="UniProtKB-KW"/>
</dbReference>
<comment type="cofactor">
    <cofactor evidence="1">
        <name>Zn(2+)</name>
        <dbReference type="ChEBI" id="CHEBI:29105"/>
    </cofactor>
</comment>
<keyword evidence="4" id="KW-0479">Metal-binding</keyword>
<dbReference type="SUPFAM" id="SSF52540">
    <property type="entry name" value="P-loop containing nucleoside triphosphate hydrolases"/>
    <property type="match status" value="1"/>
</dbReference>
<evidence type="ECO:0000256" key="8">
    <source>
        <dbReference type="ARBA" id="ARBA00022833"/>
    </source>
</evidence>
<dbReference type="SMART" id="SM00487">
    <property type="entry name" value="DEXDc"/>
    <property type="match status" value="1"/>
</dbReference>
<evidence type="ECO:0000313" key="22">
    <source>
        <dbReference type="Proteomes" id="UP000827892"/>
    </source>
</evidence>
<evidence type="ECO:0000256" key="10">
    <source>
        <dbReference type="ARBA" id="ARBA00023125"/>
    </source>
</evidence>
<dbReference type="InterPro" id="IPR027408">
    <property type="entry name" value="PNPase/RNase_PH_dom_sf"/>
</dbReference>
<sequence length="855" mass="95025">MSNVLLSKLSSELADLDGQVSQIDQQISQLRRKKAELIQKKQALERKIEMKTNEDSDVVLDRWDQDSFPWSDEANQILKNKFRLEKFRPLQSAAINAVMSKEDAIVILSTGGGKSLCYQLPALLAKGLTLVISPLVSLVEDQIMQLQKLGIDAASLNANTPKDEAKRVEQAITKGSTELRLLYVTPEKLAKSKRMMNQLEKSLGVGYLKLIAIDEVHCCSQWGHDFRTDYSFLNVLKRQFKGVPILGLTATATSNVLDDVKKMLGIPVAIVFRAGFNRANLNYKVLTKPGSEDECVEKIVRTIKRKFSGKTGIIYCLSRNDCEKLAKSLKANGIRAKHYHAYMEPVDRSAAHQKWVSGEIQVIVATVAFGMGIDKPDVRFVIHHSLPKSIENYYQESGRAGRDGLPATCILYYRMSDIFKQSSMIQQEQTGIANLYNMVRYASDTVTCRRVKLAEHFEEAWEPSWCQKQCDVCEKSSNSPGTATEDVSKEAVVVINIIEENLSSAKDGSGRITGNKLLDLLSKKLKGRRTKDFCEKLIVHLLLESYLQEDFHYTVYSVISYVVVGLKWRVYNRKDEIPMTLDNTKKGRAEENNRKRKAAVTSSDEEVDVGDDDDMPTNRSNLSILLTHLSRVDDDRMDTEEVEQRSSTAFRPLSVKCGVFGAQDGSGYAEFGNTRVLAQILGPDGDGKWEEDHAKVVVTLKGVENETSVAEWRAELTSSASAVIFVNKYPGKVIEIEITVLSDDGGVLSTAITAMALALAHSGIEHMGLTASVHVAMRPNGDYITDPSTSESSGILGGVTFAFVPNLDQTTCVDLYGRIPLKAARPLLEFARQRAITIVPAIHKAIVNSVKERKL</sequence>
<evidence type="ECO:0000256" key="15">
    <source>
        <dbReference type="ARBA" id="ARBA00049360"/>
    </source>
</evidence>
<keyword evidence="8" id="KW-0862">Zinc</keyword>
<comment type="similarity">
    <text evidence="3 16">Belongs to the helicase family. RecQ subfamily.</text>
</comment>
<dbReference type="EC" id="5.6.2.4" evidence="16"/>
<evidence type="ECO:0000256" key="1">
    <source>
        <dbReference type="ARBA" id="ARBA00001947"/>
    </source>
</evidence>
<dbReference type="Pfam" id="PF16124">
    <property type="entry name" value="RecQ_Zn_bind"/>
    <property type="match status" value="1"/>
</dbReference>
<name>A0AAE9D836_CAEBR</name>
<dbReference type="InterPro" id="IPR001247">
    <property type="entry name" value="ExoRNase_PH_dom1"/>
</dbReference>
<dbReference type="InterPro" id="IPR001650">
    <property type="entry name" value="Helicase_C-like"/>
</dbReference>
<dbReference type="InterPro" id="IPR032284">
    <property type="entry name" value="RecQ_Zn-bd"/>
</dbReference>
<keyword evidence="9 16" id="KW-0067">ATP-binding</keyword>
<feature type="compositionally biased region" description="Acidic residues" evidence="18">
    <location>
        <begin position="603"/>
        <end position="614"/>
    </location>
</feature>
<evidence type="ECO:0000259" key="20">
    <source>
        <dbReference type="PROSITE" id="PS51194"/>
    </source>
</evidence>
<evidence type="ECO:0000256" key="16">
    <source>
        <dbReference type="RuleBase" id="RU364117"/>
    </source>
</evidence>
<evidence type="ECO:0000256" key="14">
    <source>
        <dbReference type="ARBA" id="ARBA00037616"/>
    </source>
</evidence>
<dbReference type="PROSITE" id="PS51194">
    <property type="entry name" value="HELICASE_CTER"/>
    <property type="match status" value="1"/>
</dbReference>
<keyword evidence="17" id="KW-0175">Coiled coil</keyword>
<dbReference type="SUPFAM" id="SSF55666">
    <property type="entry name" value="Ribonuclease PH domain 2-like"/>
    <property type="match status" value="1"/>
</dbReference>
<feature type="domain" description="Helicase ATP-binding" evidence="19">
    <location>
        <begin position="95"/>
        <end position="270"/>
    </location>
</feature>
<dbReference type="Proteomes" id="UP000827892">
    <property type="component" value="Chromosome III"/>
</dbReference>
<dbReference type="NCBIfam" id="TIGR00614">
    <property type="entry name" value="recQ_fam"/>
    <property type="match status" value="1"/>
</dbReference>
<dbReference type="InterPro" id="IPR027417">
    <property type="entry name" value="P-loop_NTPase"/>
</dbReference>
<keyword evidence="7 16" id="KW-0347">Helicase</keyword>
<comment type="catalytic activity">
    <reaction evidence="13 16">
        <text>Couples ATP hydrolysis with the unwinding of duplex DNA by translocating in the 3'-5' direction.</text>
        <dbReference type="EC" id="5.6.2.4"/>
    </reaction>
</comment>
<dbReference type="SMART" id="SM00490">
    <property type="entry name" value="HELICc"/>
    <property type="match status" value="1"/>
</dbReference>
<dbReference type="SUPFAM" id="SSF54211">
    <property type="entry name" value="Ribosomal protein S5 domain 2-like"/>
    <property type="match status" value="1"/>
</dbReference>
<dbReference type="FunFam" id="3.40.50.300:FF:000596">
    <property type="entry name" value="ATP-dependent DNA helicase"/>
    <property type="match status" value="1"/>
</dbReference>
<dbReference type="GO" id="GO:0043138">
    <property type="term" value="F:3'-5' DNA helicase activity"/>
    <property type="evidence" value="ECO:0007669"/>
    <property type="project" value="UniProtKB-EC"/>
</dbReference>
<dbReference type="FunFam" id="3.30.230.70:FF:000073">
    <property type="entry name" value="EXOSome (Multiexonuclease complex) component"/>
    <property type="match status" value="1"/>
</dbReference>
<evidence type="ECO:0000256" key="6">
    <source>
        <dbReference type="ARBA" id="ARBA00022801"/>
    </source>
</evidence>
<proteinExistence type="inferred from homology"/>
<evidence type="ECO:0000256" key="17">
    <source>
        <dbReference type="SAM" id="Coils"/>
    </source>
</evidence>
<protein>
    <recommendedName>
        <fullName evidence="16">ATP-dependent DNA helicase</fullName>
        <ecNumber evidence="16">5.6.2.4</ecNumber>
    </recommendedName>
</protein>
<dbReference type="InterPro" id="IPR011545">
    <property type="entry name" value="DEAD/DEAH_box_helicase_dom"/>
</dbReference>
<dbReference type="Pfam" id="PF00270">
    <property type="entry name" value="DEAD"/>
    <property type="match status" value="1"/>
</dbReference>
<evidence type="ECO:0000256" key="3">
    <source>
        <dbReference type="ARBA" id="ARBA00005446"/>
    </source>
</evidence>
<dbReference type="Pfam" id="PF01138">
    <property type="entry name" value="RNase_PH"/>
    <property type="match status" value="1"/>
</dbReference>
<dbReference type="InterPro" id="IPR036345">
    <property type="entry name" value="ExoRNase_PH_dom2_sf"/>
</dbReference>
<evidence type="ECO:0000256" key="2">
    <source>
        <dbReference type="ARBA" id="ARBA00004123"/>
    </source>
</evidence>
<dbReference type="EMBL" id="CP090893">
    <property type="protein sequence ID" value="ULT98315.1"/>
    <property type="molecule type" value="Genomic_DNA"/>
</dbReference>
<dbReference type="InterPro" id="IPR014001">
    <property type="entry name" value="Helicase_ATP-bd"/>
</dbReference>
<evidence type="ECO:0000256" key="13">
    <source>
        <dbReference type="ARBA" id="ARBA00034617"/>
    </source>
</evidence>
<dbReference type="Pfam" id="PF00271">
    <property type="entry name" value="Helicase_C"/>
    <property type="match status" value="1"/>
</dbReference>
<dbReference type="Gene3D" id="3.40.50.300">
    <property type="entry name" value="P-loop containing nucleotide triphosphate hydrolases"/>
    <property type="match status" value="2"/>
</dbReference>
<comment type="subcellular location">
    <subcellularLocation>
        <location evidence="2 16">Nucleus</location>
    </subcellularLocation>
</comment>
<dbReference type="Gene3D" id="1.10.10.10">
    <property type="entry name" value="Winged helix-like DNA-binding domain superfamily/Winged helix DNA-binding domain"/>
    <property type="match status" value="1"/>
</dbReference>
<dbReference type="CDD" id="cd18794">
    <property type="entry name" value="SF2_C_RecQ"/>
    <property type="match status" value="1"/>
</dbReference>
<comment type="function">
    <text evidence="14">DNA helicase that may play a role in the repair of DNA that is damaged by ultraviolet light or other mutagens. Exhibits a magnesium-dependent ATP-dependent DNA-helicase activity that unwinds single- and double-stranded DNA in a 3'-5' direction.</text>
</comment>
<dbReference type="PANTHER" id="PTHR13710:SF105">
    <property type="entry name" value="ATP-DEPENDENT DNA HELICASE Q1"/>
    <property type="match status" value="1"/>
</dbReference>
<dbReference type="GO" id="GO:0006310">
    <property type="term" value="P:DNA recombination"/>
    <property type="evidence" value="ECO:0007669"/>
    <property type="project" value="InterPro"/>
</dbReference>
<evidence type="ECO:0000256" key="7">
    <source>
        <dbReference type="ARBA" id="ARBA00022806"/>
    </source>
</evidence>
<dbReference type="CDD" id="cd18015">
    <property type="entry name" value="DEXHc_RecQ1"/>
    <property type="match status" value="1"/>
</dbReference>
<dbReference type="GO" id="GO:0003677">
    <property type="term" value="F:DNA binding"/>
    <property type="evidence" value="ECO:0007669"/>
    <property type="project" value="UniProtKB-KW"/>
</dbReference>
<dbReference type="GO" id="GO:0016787">
    <property type="term" value="F:hydrolase activity"/>
    <property type="evidence" value="ECO:0007669"/>
    <property type="project" value="UniProtKB-KW"/>
</dbReference>
<feature type="coiled-coil region" evidence="17">
    <location>
        <begin position="6"/>
        <end position="54"/>
    </location>
</feature>
<keyword evidence="10" id="KW-0238">DNA-binding</keyword>
<dbReference type="InterPro" id="IPR004589">
    <property type="entry name" value="DNA_helicase_ATP-dep_RecQ"/>
</dbReference>
<feature type="region of interest" description="Disordered" evidence="18">
    <location>
        <begin position="588"/>
        <end position="614"/>
    </location>
</feature>
<keyword evidence="12 16" id="KW-0539">Nucleus</keyword>
<keyword evidence="6 16" id="KW-0378">Hydrolase</keyword>
<evidence type="ECO:0000259" key="19">
    <source>
        <dbReference type="PROSITE" id="PS51192"/>
    </source>
</evidence>
<reference evidence="21 22" key="1">
    <citation type="submission" date="2022-05" db="EMBL/GenBank/DDBJ databases">
        <title>Chromosome-level reference genomes for two strains of Caenorhabditis briggsae: an improved platform for comparative genomics.</title>
        <authorList>
            <person name="Stevens L."/>
            <person name="Andersen E.C."/>
        </authorList>
    </citation>
    <scope>NUCLEOTIDE SEQUENCE [LARGE SCALE GENOMIC DNA]</scope>
    <source>
        <strain evidence="21">QX1410_ONT</strain>
        <tissue evidence="21">Whole-organism</tissue>
    </source>
</reference>
<organism evidence="21 22">
    <name type="scientific">Caenorhabditis briggsae</name>
    <dbReference type="NCBI Taxonomy" id="6238"/>
    <lineage>
        <taxon>Eukaryota</taxon>
        <taxon>Metazoa</taxon>
        <taxon>Ecdysozoa</taxon>
        <taxon>Nematoda</taxon>
        <taxon>Chromadorea</taxon>
        <taxon>Rhabditida</taxon>
        <taxon>Rhabditina</taxon>
        <taxon>Rhabditomorpha</taxon>
        <taxon>Rhabditoidea</taxon>
        <taxon>Rhabditidae</taxon>
        <taxon>Peloderinae</taxon>
        <taxon>Caenorhabditis</taxon>
    </lineage>
</organism>
<dbReference type="Gene3D" id="3.30.230.70">
    <property type="entry name" value="GHMP Kinase, N-terminal domain"/>
    <property type="match status" value="1"/>
</dbReference>
<dbReference type="InterPro" id="IPR020568">
    <property type="entry name" value="Ribosomal_Su5_D2-typ_SF"/>
</dbReference>
<dbReference type="FunFam" id="3.40.50.300:FF:001544">
    <property type="entry name" value="ATP-dependent DNA helicase"/>
    <property type="match status" value="1"/>
</dbReference>
<dbReference type="AlphaFoldDB" id="A0AAE9D836"/>
<gene>
    <name evidence="21" type="ORF">L3Y34_000007</name>
</gene>
<evidence type="ECO:0000256" key="5">
    <source>
        <dbReference type="ARBA" id="ARBA00022741"/>
    </source>
</evidence>
<evidence type="ECO:0000256" key="12">
    <source>
        <dbReference type="ARBA" id="ARBA00023242"/>
    </source>
</evidence>
<keyword evidence="11" id="KW-0413">Isomerase</keyword>
<comment type="catalytic activity">
    <reaction evidence="15 16">
        <text>ATP + H2O = ADP + phosphate + H(+)</text>
        <dbReference type="Rhea" id="RHEA:13065"/>
        <dbReference type="ChEBI" id="CHEBI:15377"/>
        <dbReference type="ChEBI" id="CHEBI:15378"/>
        <dbReference type="ChEBI" id="CHEBI:30616"/>
        <dbReference type="ChEBI" id="CHEBI:43474"/>
        <dbReference type="ChEBI" id="CHEBI:456216"/>
    </reaction>
</comment>
<evidence type="ECO:0000313" key="21">
    <source>
        <dbReference type="EMBL" id="ULT98315.1"/>
    </source>
</evidence>
<feature type="domain" description="Helicase C-terminal" evidence="20">
    <location>
        <begin position="295"/>
        <end position="443"/>
    </location>
</feature>
<dbReference type="InterPro" id="IPR036388">
    <property type="entry name" value="WH-like_DNA-bd_sf"/>
</dbReference>
<dbReference type="GO" id="GO:0005634">
    <property type="term" value="C:nucleus"/>
    <property type="evidence" value="ECO:0007669"/>
    <property type="project" value="UniProtKB-SubCell"/>
</dbReference>
<evidence type="ECO:0000256" key="4">
    <source>
        <dbReference type="ARBA" id="ARBA00022723"/>
    </source>
</evidence>